<evidence type="ECO:0000313" key="4">
    <source>
        <dbReference type="Proteomes" id="UP000297014"/>
    </source>
</evidence>
<feature type="compositionally biased region" description="Basic and acidic residues" evidence="1">
    <location>
        <begin position="210"/>
        <end position="258"/>
    </location>
</feature>
<evidence type="ECO:0000313" key="3">
    <source>
        <dbReference type="EMBL" id="THG90689.1"/>
    </source>
</evidence>
<dbReference type="Gene3D" id="3.10.350.10">
    <property type="entry name" value="LysM domain"/>
    <property type="match status" value="1"/>
</dbReference>
<accession>A0A4S4K3Q4</accession>
<comment type="caution">
    <text evidence="3">The sequence shown here is derived from an EMBL/GenBank/DDBJ whole genome shotgun (WGS) entry which is preliminary data.</text>
</comment>
<dbReference type="EMBL" id="JALP01000124">
    <property type="protein sequence ID" value="THG90689.1"/>
    <property type="molecule type" value="Genomic_DNA"/>
</dbReference>
<evidence type="ECO:0000259" key="2">
    <source>
        <dbReference type="PROSITE" id="PS51782"/>
    </source>
</evidence>
<feature type="compositionally biased region" description="Acidic residues" evidence="1">
    <location>
        <begin position="283"/>
        <end position="294"/>
    </location>
</feature>
<dbReference type="InterPro" id="IPR014256">
    <property type="entry name" value="Spore_VI_D"/>
</dbReference>
<dbReference type="InterPro" id="IPR018392">
    <property type="entry name" value="LysM"/>
</dbReference>
<proteinExistence type="predicted"/>
<gene>
    <name evidence="3" type="ORF">AJ85_09220</name>
</gene>
<name>A0A4S4K3Q4_ALKAL</name>
<organism evidence="3 4">
    <name type="scientific">Alkalihalobacillus alcalophilus ATCC 27647 = CGMCC 1.3604</name>
    <dbReference type="NCBI Taxonomy" id="1218173"/>
    <lineage>
        <taxon>Bacteria</taxon>
        <taxon>Bacillati</taxon>
        <taxon>Bacillota</taxon>
        <taxon>Bacilli</taxon>
        <taxon>Bacillales</taxon>
        <taxon>Bacillaceae</taxon>
        <taxon>Alkalihalobacillus</taxon>
    </lineage>
</organism>
<dbReference type="NCBIfam" id="TIGR02907">
    <property type="entry name" value="spore_VI_D"/>
    <property type="match status" value="1"/>
</dbReference>
<dbReference type="InterPro" id="IPR048862">
    <property type="entry name" value="SPOCS_spoVID_N"/>
</dbReference>
<dbReference type="SUPFAM" id="SSF54106">
    <property type="entry name" value="LysM domain"/>
    <property type="match status" value="1"/>
</dbReference>
<sequence>MTQEHPSKLSFSIEESVWLNKGQEVKEVLSMSLEPEITIEEHNQHVYIKGGLRLVGEYVAVSRAESELDPEQPLEEQISYRSVEEFQLTEEGQGEIKHFFPIDVTIPISRIQNLDDVFVEVESFDYDLPEKSCIQLTADVGISGMATHQEEEVREEDEELEIEPEAIPDNSLEDTSFSFEARKVEEKEIPAPISPPVFEKEEAQAEEEAPTAKKLEPELQPVEERKPLEYLYKEKKTPVAKKEEQFVQEENQEREPHAQNEPSSQQEDTTEKEPVVQIHPTEEEAQVVEVEPELEYARSSPAAIIEEEELVDEVLAEEEYEEEVEEKTRKEENALYLTKMLTKGEERFSKWKMCIIQENESLDSIAERYDIPTSTLIRFNRLKEEQVEEGQILYIPVSNQS</sequence>
<dbReference type="Pfam" id="PF01476">
    <property type="entry name" value="LysM"/>
    <property type="match status" value="1"/>
</dbReference>
<dbReference type="Proteomes" id="UP000297014">
    <property type="component" value="Unassembled WGS sequence"/>
</dbReference>
<dbReference type="RefSeq" id="WP_003324486.1">
    <property type="nucleotide sequence ID" value="NZ_ALPT02000025.1"/>
</dbReference>
<evidence type="ECO:0000256" key="1">
    <source>
        <dbReference type="SAM" id="MobiDB-lite"/>
    </source>
</evidence>
<dbReference type="SMART" id="SM00257">
    <property type="entry name" value="LysM"/>
    <property type="match status" value="1"/>
</dbReference>
<reference evidence="3 4" key="1">
    <citation type="submission" date="2014-01" db="EMBL/GenBank/DDBJ databases">
        <title>Draft genome sequencing of Bacillus alcalophilus CGMCC 1.3604.</title>
        <authorList>
            <person name="Yang J."/>
            <person name="Diao L."/>
            <person name="Yang S."/>
        </authorList>
    </citation>
    <scope>NUCLEOTIDE SEQUENCE [LARGE SCALE GENOMIC DNA]</scope>
    <source>
        <strain evidence="3 4">CGMCC 1.3604</strain>
    </source>
</reference>
<dbReference type="Pfam" id="PF20918">
    <property type="entry name" value="SPOCS_spoVID-N"/>
    <property type="match status" value="1"/>
</dbReference>
<dbReference type="OrthoDB" id="2966368at2"/>
<dbReference type="InterPro" id="IPR036779">
    <property type="entry name" value="LysM_dom_sf"/>
</dbReference>
<dbReference type="AlphaFoldDB" id="A0A4S4K3Q4"/>
<feature type="domain" description="LysM" evidence="2">
    <location>
        <begin position="352"/>
        <end position="395"/>
    </location>
</feature>
<feature type="region of interest" description="Disordered" evidence="1">
    <location>
        <begin position="189"/>
        <end position="301"/>
    </location>
</feature>
<protein>
    <recommendedName>
        <fullName evidence="2">LysM domain-containing protein</fullName>
    </recommendedName>
</protein>
<dbReference type="PROSITE" id="PS51782">
    <property type="entry name" value="LYSM"/>
    <property type="match status" value="1"/>
</dbReference>